<reference evidence="2" key="1">
    <citation type="submission" date="2023-03" db="EMBL/GenBank/DDBJ databases">
        <title>Massive genome expansion in bonnet fungi (Mycena s.s.) driven by repeated elements and novel gene families across ecological guilds.</title>
        <authorList>
            <consortium name="Lawrence Berkeley National Laboratory"/>
            <person name="Harder C.B."/>
            <person name="Miyauchi S."/>
            <person name="Viragh M."/>
            <person name="Kuo A."/>
            <person name="Thoen E."/>
            <person name="Andreopoulos B."/>
            <person name="Lu D."/>
            <person name="Skrede I."/>
            <person name="Drula E."/>
            <person name="Henrissat B."/>
            <person name="Morin E."/>
            <person name="Kohler A."/>
            <person name="Barry K."/>
            <person name="LaButti K."/>
            <person name="Morin E."/>
            <person name="Salamov A."/>
            <person name="Lipzen A."/>
            <person name="Mereny Z."/>
            <person name="Hegedus B."/>
            <person name="Baldrian P."/>
            <person name="Stursova M."/>
            <person name="Weitz H."/>
            <person name="Taylor A."/>
            <person name="Grigoriev I.V."/>
            <person name="Nagy L.G."/>
            <person name="Martin F."/>
            <person name="Kauserud H."/>
        </authorList>
    </citation>
    <scope>NUCLEOTIDE SEQUENCE</scope>
    <source>
        <strain evidence="2">CBHHK182m</strain>
    </source>
</reference>
<accession>A0AAD7NWN1</accession>
<dbReference type="Proteomes" id="UP001215598">
    <property type="component" value="Unassembled WGS sequence"/>
</dbReference>
<comment type="caution">
    <text evidence="2">The sequence shown here is derived from an EMBL/GenBank/DDBJ whole genome shotgun (WGS) entry which is preliminary data.</text>
</comment>
<name>A0AAD7NWN1_9AGAR</name>
<gene>
    <name evidence="2" type="ORF">B0H16DRAFT_1683232</name>
</gene>
<keyword evidence="3" id="KW-1185">Reference proteome</keyword>
<protein>
    <submittedName>
        <fullName evidence="2">Uncharacterized protein</fullName>
    </submittedName>
</protein>
<evidence type="ECO:0000313" key="2">
    <source>
        <dbReference type="EMBL" id="KAJ7778923.1"/>
    </source>
</evidence>
<proteinExistence type="predicted"/>
<feature type="compositionally biased region" description="Pro residues" evidence="1">
    <location>
        <begin position="501"/>
        <end position="513"/>
    </location>
</feature>
<evidence type="ECO:0000313" key="3">
    <source>
        <dbReference type="Proteomes" id="UP001215598"/>
    </source>
</evidence>
<sequence length="545" mass="59686">MKFSDYATPHSSLKYSSEYFSALTFERAHSIDYPVIGKPGFITAWCFDSNEPASASSTLVQPGEVVLHADDLLPISRAMELAYAKGSRSVVVTFDGIAVIYHFSKIRLLLVINNNRPAIIGARSLYSHIIASNILLSSDLDHFKTLRIRAPVTGFQVTQFPLWKLACLLGETWLEEDVVNALLELLYLKNATATNNDPTFIALPTSFAQDMRYLFEAGSDTYSSNLSLLRRRLRAVPMANISFVTCENDHFSGYRYFPKFSSLRLGDSMGRPSSGDILPAFNWFIDGISGGGYPAPEGVGEGHMPLQGPQSGSCGIASVNFVTRGELSDPPIWDDVSSPLFRNKALQDIIVYHLTVQQTSSENWLVQCALAPLEKSEVLIDDPYQPVGYNDYNLYRPTGTHPIHAFSAKIRTQPLIALPRGTPKRDDSQLSASSIPVPPISKLPAFSTSAPVIILPADADDDDDIIDLSGSSPIISPQPTKVEPDIIDLTRTIFHPRPRNSAPPPHNSAPPPSGVIVLPDSDSDDDVVIEYTTTSSLRQMGNFVG</sequence>
<feature type="region of interest" description="Disordered" evidence="1">
    <location>
        <begin position="495"/>
        <end position="515"/>
    </location>
</feature>
<organism evidence="2 3">
    <name type="scientific">Mycena metata</name>
    <dbReference type="NCBI Taxonomy" id="1033252"/>
    <lineage>
        <taxon>Eukaryota</taxon>
        <taxon>Fungi</taxon>
        <taxon>Dikarya</taxon>
        <taxon>Basidiomycota</taxon>
        <taxon>Agaricomycotina</taxon>
        <taxon>Agaricomycetes</taxon>
        <taxon>Agaricomycetidae</taxon>
        <taxon>Agaricales</taxon>
        <taxon>Marasmiineae</taxon>
        <taxon>Mycenaceae</taxon>
        <taxon>Mycena</taxon>
    </lineage>
</organism>
<dbReference type="Gene3D" id="3.40.395.10">
    <property type="entry name" value="Adenoviral Proteinase, Chain A"/>
    <property type="match status" value="1"/>
</dbReference>
<evidence type="ECO:0000256" key="1">
    <source>
        <dbReference type="SAM" id="MobiDB-lite"/>
    </source>
</evidence>
<dbReference type="EMBL" id="JARKIB010000006">
    <property type="protein sequence ID" value="KAJ7778923.1"/>
    <property type="molecule type" value="Genomic_DNA"/>
</dbReference>
<dbReference type="AlphaFoldDB" id="A0AAD7NWN1"/>